<evidence type="ECO:0000313" key="4">
    <source>
        <dbReference type="Proteomes" id="UP001443914"/>
    </source>
</evidence>
<dbReference type="EMBL" id="JBDFQZ010000005">
    <property type="protein sequence ID" value="KAK9726524.1"/>
    <property type="molecule type" value="Genomic_DNA"/>
</dbReference>
<feature type="region of interest" description="Disordered" evidence="1">
    <location>
        <begin position="143"/>
        <end position="169"/>
    </location>
</feature>
<protein>
    <recommendedName>
        <fullName evidence="2">BSD domain-containing protein</fullName>
    </recommendedName>
</protein>
<dbReference type="Proteomes" id="UP001443914">
    <property type="component" value="Unassembled WGS sequence"/>
</dbReference>
<dbReference type="Gene3D" id="1.10.3970.10">
    <property type="entry name" value="BSD domain"/>
    <property type="match status" value="1"/>
</dbReference>
<gene>
    <name evidence="3" type="ORF">RND81_05G221300</name>
</gene>
<feature type="compositionally biased region" description="Polar residues" evidence="1">
    <location>
        <begin position="160"/>
        <end position="169"/>
    </location>
</feature>
<dbReference type="SUPFAM" id="SSF140383">
    <property type="entry name" value="BSD domain-like"/>
    <property type="match status" value="1"/>
</dbReference>
<dbReference type="Pfam" id="PF03909">
    <property type="entry name" value="BSD"/>
    <property type="match status" value="1"/>
</dbReference>
<dbReference type="PANTHER" id="PTHR31923">
    <property type="entry name" value="BSD DOMAIN-CONTAINING PROTEIN"/>
    <property type="match status" value="1"/>
</dbReference>
<organism evidence="3 4">
    <name type="scientific">Saponaria officinalis</name>
    <name type="common">Common soapwort</name>
    <name type="synonym">Lychnis saponaria</name>
    <dbReference type="NCBI Taxonomy" id="3572"/>
    <lineage>
        <taxon>Eukaryota</taxon>
        <taxon>Viridiplantae</taxon>
        <taxon>Streptophyta</taxon>
        <taxon>Embryophyta</taxon>
        <taxon>Tracheophyta</taxon>
        <taxon>Spermatophyta</taxon>
        <taxon>Magnoliopsida</taxon>
        <taxon>eudicotyledons</taxon>
        <taxon>Gunneridae</taxon>
        <taxon>Pentapetalae</taxon>
        <taxon>Caryophyllales</taxon>
        <taxon>Caryophyllaceae</taxon>
        <taxon>Caryophylleae</taxon>
        <taxon>Saponaria</taxon>
    </lineage>
</organism>
<sequence length="169" mass="19953">MYSWLRRSLSRNNKDETQNLNTPKPSKIEDEEYYGVTNHLIEFIKTFTLDTFNGFPLLDEQNDGIETTLSGVRVDLSEWQQHHATMILSKVKELSQLRYTLCPRHLKERQFWRIYFTLVKPHLTEYELRAIRLDKLRKMAAEDDTMPSDTNGIELEMTEPKNTSKLTSP</sequence>
<dbReference type="AlphaFoldDB" id="A0AAW1L311"/>
<dbReference type="InterPro" id="IPR035925">
    <property type="entry name" value="BSD_dom_sf"/>
</dbReference>
<name>A0AAW1L311_SAPOF</name>
<dbReference type="PROSITE" id="PS50858">
    <property type="entry name" value="BSD"/>
    <property type="match status" value="1"/>
</dbReference>
<comment type="caution">
    <text evidence="3">The sequence shown here is derived from an EMBL/GenBank/DDBJ whole genome shotgun (WGS) entry which is preliminary data.</text>
</comment>
<evidence type="ECO:0000313" key="3">
    <source>
        <dbReference type="EMBL" id="KAK9726524.1"/>
    </source>
</evidence>
<evidence type="ECO:0000256" key="1">
    <source>
        <dbReference type="SAM" id="MobiDB-lite"/>
    </source>
</evidence>
<accession>A0AAW1L311</accession>
<dbReference type="InterPro" id="IPR005607">
    <property type="entry name" value="BSD_dom"/>
</dbReference>
<keyword evidence="4" id="KW-1185">Reference proteome</keyword>
<dbReference type="SMART" id="SM00751">
    <property type="entry name" value="BSD"/>
    <property type="match status" value="1"/>
</dbReference>
<dbReference type="PANTHER" id="PTHR31923:SF3">
    <property type="entry name" value="BSD DOMAIN-CONTAINING PROTEIN"/>
    <property type="match status" value="1"/>
</dbReference>
<feature type="domain" description="BSD" evidence="2">
    <location>
        <begin position="68"/>
        <end position="123"/>
    </location>
</feature>
<reference evidence="3" key="1">
    <citation type="submission" date="2024-03" db="EMBL/GenBank/DDBJ databases">
        <title>WGS assembly of Saponaria officinalis var. Norfolk2.</title>
        <authorList>
            <person name="Jenkins J."/>
            <person name="Shu S."/>
            <person name="Grimwood J."/>
            <person name="Barry K."/>
            <person name="Goodstein D."/>
            <person name="Schmutz J."/>
            <person name="Leebens-Mack J."/>
            <person name="Osbourn A."/>
        </authorList>
    </citation>
    <scope>NUCLEOTIDE SEQUENCE [LARGE SCALE GENOMIC DNA]</scope>
    <source>
        <strain evidence="3">JIC</strain>
    </source>
</reference>
<proteinExistence type="predicted"/>
<evidence type="ECO:0000259" key="2">
    <source>
        <dbReference type="PROSITE" id="PS50858"/>
    </source>
</evidence>